<keyword evidence="2" id="KW-1003">Cell membrane</keyword>
<protein>
    <submittedName>
        <fullName evidence="9">Exosortase O</fullName>
    </submittedName>
</protein>
<sequence>MTAGMNSDPPRGQNLASTIVLVVAWLLGNIWALQWLFESFKYASLLNLMLIGVVLMACLVQLWRDRLIITVSGTPTLRLYPLLLMLGSGISAIAFRWLVYLPQLNLLLFLLGSYGLWGLFIPPSLWRKGLPAAILLACVVPFSTEFNSGLGFPVRVITAHAVEQMLSAWHIVAISSHDIIVMENGIAQVDLPCSGLKSLWTGTLFLLAATWLERRQLGIRWLLVCTANLVLLAIANTIRVLLLVMIIEVWQQQQIAEVLHLPLGLIGFILACAFSWMLLQTVPQNSGGLMLATTVFRDLSLLGKDKKQGLTRLSGFRPPAPQNWGEIELKSPRIGGFRGLAAKGSEVNPSENGCKTGISYQFQQKSKSITWLLIVVIALAVVGQIQPIQQKVNAIASIQLPQQLVSEPLPLTDAEQRFFDNPALPIAQKQRFVYGNLSGSMLLVASSAWQAHHPPELCLVGNGFKVDSIKPTLLNQSVKARWLSLQDGKRSATYWFQSPQGTTDDFLSRIWDYIAHRNKTWVLVSVLFDSEHNPDSAEIQTFASTIHDAIHQSLTSAVSSQRSAVSGQRSAYFIQKLFGVAWP</sequence>
<dbReference type="InterPro" id="IPR019127">
    <property type="entry name" value="Exosortase"/>
</dbReference>
<feature type="transmembrane region" description="Helical" evidence="8">
    <location>
        <begin position="369"/>
        <end position="388"/>
    </location>
</feature>
<keyword evidence="4 8" id="KW-0812">Transmembrane</keyword>
<dbReference type="RefSeq" id="WP_070391524.1">
    <property type="nucleotide sequence ID" value="NZ_CP017599.1"/>
</dbReference>
<feature type="transmembrane region" description="Helical" evidence="8">
    <location>
        <begin position="106"/>
        <end position="126"/>
    </location>
</feature>
<dbReference type="GO" id="GO:0006508">
    <property type="term" value="P:proteolysis"/>
    <property type="evidence" value="ECO:0007669"/>
    <property type="project" value="UniProtKB-KW"/>
</dbReference>
<dbReference type="GO" id="GO:0005886">
    <property type="term" value="C:plasma membrane"/>
    <property type="evidence" value="ECO:0007669"/>
    <property type="project" value="UniProtKB-SubCell"/>
</dbReference>
<dbReference type="InterPro" id="IPR026392">
    <property type="entry name" value="Exo/Archaeosortase_dom"/>
</dbReference>
<dbReference type="NCBIfam" id="TIGR04178">
    <property type="entry name" value="exo_archaeo"/>
    <property type="match status" value="1"/>
</dbReference>
<evidence type="ECO:0000256" key="4">
    <source>
        <dbReference type="ARBA" id="ARBA00022692"/>
    </source>
</evidence>
<dbReference type="Pfam" id="PF09721">
    <property type="entry name" value="Exosortase_EpsH"/>
    <property type="match status" value="1"/>
</dbReference>
<dbReference type="InterPro" id="IPR030996">
    <property type="entry name" value="Exosort_XrtO"/>
</dbReference>
<keyword evidence="6 8" id="KW-1133">Transmembrane helix</keyword>
<comment type="subcellular location">
    <subcellularLocation>
        <location evidence="1">Cell membrane</location>
        <topology evidence="1">Multi-pass membrane protein</topology>
    </subcellularLocation>
</comment>
<dbReference type="OrthoDB" id="438518at2"/>
<dbReference type="Proteomes" id="UP000177870">
    <property type="component" value="Chromosome"/>
</dbReference>
<feature type="transmembrane region" description="Helical" evidence="8">
    <location>
        <begin position="42"/>
        <end position="63"/>
    </location>
</feature>
<evidence type="ECO:0000256" key="7">
    <source>
        <dbReference type="ARBA" id="ARBA00023136"/>
    </source>
</evidence>
<keyword evidence="7 8" id="KW-0472">Membrane</keyword>
<evidence type="ECO:0000256" key="5">
    <source>
        <dbReference type="ARBA" id="ARBA00022801"/>
    </source>
</evidence>
<keyword evidence="3" id="KW-0645">Protease</keyword>
<proteinExistence type="predicted"/>
<dbReference type="AlphaFoldDB" id="A0A1D8TN36"/>
<name>A0A1D8TN36_9CYAN</name>
<reference evidence="10" key="1">
    <citation type="submission" date="2016-10" db="EMBL/GenBank/DDBJ databases">
        <title>Comparative genomics uncovers the prolific and rare metabolic potential of the cyanobacterial genus Moorea.</title>
        <authorList>
            <person name="Leao T."/>
            <person name="Castelao G."/>
            <person name="Korobeynikov A."/>
            <person name="Monroe E.A."/>
            <person name="Podell S."/>
            <person name="Glukhov E."/>
            <person name="Allen E."/>
            <person name="Gerwick W.H."/>
            <person name="Gerwick L."/>
        </authorList>
    </citation>
    <scope>NUCLEOTIDE SEQUENCE [LARGE SCALE GENOMIC DNA]</scope>
    <source>
        <strain evidence="10">PAL-8-15-08-1</strain>
    </source>
</reference>
<evidence type="ECO:0000256" key="8">
    <source>
        <dbReference type="SAM" id="Phobius"/>
    </source>
</evidence>
<dbReference type="GO" id="GO:0008233">
    <property type="term" value="F:peptidase activity"/>
    <property type="evidence" value="ECO:0007669"/>
    <property type="project" value="UniProtKB-KW"/>
</dbReference>
<evidence type="ECO:0000256" key="2">
    <source>
        <dbReference type="ARBA" id="ARBA00022475"/>
    </source>
</evidence>
<feature type="transmembrane region" description="Helical" evidence="8">
    <location>
        <begin position="15"/>
        <end position="36"/>
    </location>
</feature>
<organism evidence="9 10">
    <name type="scientific">Moorena producens PAL-8-15-08-1</name>
    <dbReference type="NCBI Taxonomy" id="1458985"/>
    <lineage>
        <taxon>Bacteria</taxon>
        <taxon>Bacillati</taxon>
        <taxon>Cyanobacteriota</taxon>
        <taxon>Cyanophyceae</taxon>
        <taxon>Coleofasciculales</taxon>
        <taxon>Coleofasciculaceae</taxon>
        <taxon>Moorena</taxon>
    </lineage>
</organism>
<feature type="transmembrane region" description="Helical" evidence="8">
    <location>
        <begin position="259"/>
        <end position="279"/>
    </location>
</feature>
<dbReference type="EMBL" id="CP017599">
    <property type="protein sequence ID" value="AOW99024.1"/>
    <property type="molecule type" value="Genomic_DNA"/>
</dbReference>
<evidence type="ECO:0000256" key="6">
    <source>
        <dbReference type="ARBA" id="ARBA00022989"/>
    </source>
</evidence>
<gene>
    <name evidence="9" type="ORF">BJP34_05805</name>
</gene>
<evidence type="ECO:0000256" key="3">
    <source>
        <dbReference type="ARBA" id="ARBA00022670"/>
    </source>
</evidence>
<dbReference type="KEGG" id="mpro:BJP34_05805"/>
<keyword evidence="5" id="KW-0378">Hydrolase</keyword>
<evidence type="ECO:0000313" key="10">
    <source>
        <dbReference type="Proteomes" id="UP000177870"/>
    </source>
</evidence>
<evidence type="ECO:0000256" key="1">
    <source>
        <dbReference type="ARBA" id="ARBA00004651"/>
    </source>
</evidence>
<feature type="transmembrane region" description="Helical" evidence="8">
    <location>
        <begin position="79"/>
        <end position="100"/>
    </location>
</feature>
<evidence type="ECO:0000313" key="9">
    <source>
        <dbReference type="EMBL" id="AOW99024.1"/>
    </source>
</evidence>
<dbReference type="NCBIfam" id="TIGR04489">
    <property type="entry name" value="exosort_XrtO"/>
    <property type="match status" value="1"/>
</dbReference>
<accession>A0A1D8TN36</accession>
<feature type="transmembrane region" description="Helical" evidence="8">
    <location>
        <begin position="221"/>
        <end position="247"/>
    </location>
</feature>